<dbReference type="Gene3D" id="3.40.50.80">
    <property type="entry name" value="Nucleotide-binding domain of ferredoxin-NADP reductase (FNR) module"/>
    <property type="match status" value="1"/>
</dbReference>
<keyword evidence="3" id="KW-1185">Reference proteome</keyword>
<dbReference type="RefSeq" id="WP_337318460.1">
    <property type="nucleotide sequence ID" value="NZ_JBBDGN010000003.1"/>
</dbReference>
<accession>A0ABU8LK13</accession>
<dbReference type="InterPro" id="IPR007037">
    <property type="entry name" value="SIP_rossman_dom"/>
</dbReference>
<proteinExistence type="predicted"/>
<evidence type="ECO:0000313" key="2">
    <source>
        <dbReference type="EMBL" id="MEJ1091174.1"/>
    </source>
</evidence>
<protein>
    <submittedName>
        <fullName evidence="2">SIP domain-containing protein</fullName>
    </submittedName>
</protein>
<comment type="caution">
    <text evidence="2">The sequence shown here is derived from an EMBL/GenBank/DDBJ whole genome shotgun (WGS) entry which is preliminary data.</text>
</comment>
<gene>
    <name evidence="2" type="ORF">WDU93_05650</name>
</gene>
<sequence>MTAETATTVRATRRASRRRRVQYLITADENSLAELEATLATLPLCAVGRVFIEVPEAADVSVVSAPPRMTVTWLPRARRSGAPGTGRRCAPGEAVTRAATAWADEMLCPESADAVHTEVMLLGGYLGTADIADHLTTELGVDASAIHAPEHYGLRTR</sequence>
<evidence type="ECO:0000313" key="3">
    <source>
        <dbReference type="Proteomes" id="UP001366085"/>
    </source>
</evidence>
<name>A0ABU8LK13_9MICO</name>
<organism evidence="2 3">
    <name type="scientific">Microbacterium istanbulense</name>
    <dbReference type="NCBI Taxonomy" id="3122049"/>
    <lineage>
        <taxon>Bacteria</taxon>
        <taxon>Bacillati</taxon>
        <taxon>Actinomycetota</taxon>
        <taxon>Actinomycetes</taxon>
        <taxon>Micrococcales</taxon>
        <taxon>Microbacteriaceae</taxon>
        <taxon>Microbacterium</taxon>
    </lineage>
</organism>
<feature type="domain" description="SIP-like Rossmann fold" evidence="1">
    <location>
        <begin position="22"/>
        <end position="85"/>
    </location>
</feature>
<dbReference type="EMBL" id="JBBDGN010000003">
    <property type="protein sequence ID" value="MEJ1091174.1"/>
    <property type="molecule type" value="Genomic_DNA"/>
</dbReference>
<dbReference type="Proteomes" id="UP001366085">
    <property type="component" value="Unassembled WGS sequence"/>
</dbReference>
<evidence type="ECO:0000259" key="1">
    <source>
        <dbReference type="Pfam" id="PF04954"/>
    </source>
</evidence>
<dbReference type="Pfam" id="PF04954">
    <property type="entry name" value="SIP"/>
    <property type="match status" value="1"/>
</dbReference>
<dbReference type="InterPro" id="IPR039261">
    <property type="entry name" value="FNR_nucleotide-bd"/>
</dbReference>
<reference evidence="2 3" key="1">
    <citation type="submission" date="2024-02" db="EMBL/GenBank/DDBJ databases">
        <authorList>
            <person name="Saticioglu I.B."/>
        </authorList>
    </citation>
    <scope>NUCLEOTIDE SEQUENCE [LARGE SCALE GENOMIC DNA]</scope>
    <source>
        <strain evidence="2 3">Mu-43</strain>
    </source>
</reference>